<dbReference type="AlphaFoldDB" id="A0A168N7Q7"/>
<reference evidence="4" key="1">
    <citation type="submission" date="2016-04" db="EMBL/GenBank/DDBJ databases">
        <authorList>
            <person name="Evans L.H."/>
            <person name="Alamgir A."/>
            <person name="Owens N."/>
            <person name="Weber N.D."/>
            <person name="Virtaneva K."/>
            <person name="Barbian K."/>
            <person name="Babar A."/>
            <person name="Rosenke K."/>
        </authorList>
    </citation>
    <scope>NUCLEOTIDE SEQUENCE [LARGE SCALE GENOMIC DNA]</scope>
    <source>
        <strain evidence="4">CBS 101.48</strain>
    </source>
</reference>
<dbReference type="STRING" id="4829.A0A168N7Q7"/>
<feature type="domain" description="RlpA-like protein double-psi beta-barrel" evidence="3">
    <location>
        <begin position="64"/>
        <end position="118"/>
    </location>
</feature>
<feature type="chain" id="PRO_5007899270" description="RlpA-like protein double-psi beta-barrel domain-containing protein" evidence="2">
    <location>
        <begin position="18"/>
        <end position="122"/>
    </location>
</feature>
<feature type="signal peptide" evidence="2">
    <location>
        <begin position="1"/>
        <end position="17"/>
    </location>
</feature>
<keyword evidence="1 2" id="KW-0732">Signal</keyword>
<dbReference type="EMBL" id="LT553043">
    <property type="protein sequence ID" value="SAL99989.1"/>
    <property type="molecule type" value="Genomic_DNA"/>
</dbReference>
<organism evidence="4">
    <name type="scientific">Absidia glauca</name>
    <name type="common">Pin mould</name>
    <dbReference type="NCBI Taxonomy" id="4829"/>
    <lineage>
        <taxon>Eukaryota</taxon>
        <taxon>Fungi</taxon>
        <taxon>Fungi incertae sedis</taxon>
        <taxon>Mucoromycota</taxon>
        <taxon>Mucoromycotina</taxon>
        <taxon>Mucoromycetes</taxon>
        <taxon>Mucorales</taxon>
        <taxon>Cunninghamellaceae</taxon>
        <taxon>Absidia</taxon>
    </lineage>
</organism>
<dbReference type="PANTHER" id="PTHR31836:SF21">
    <property type="entry name" value="EXPANSIN-LIKE PROTEIN 7"/>
    <property type="match status" value="1"/>
</dbReference>
<evidence type="ECO:0000313" key="5">
    <source>
        <dbReference type="Proteomes" id="UP000078561"/>
    </source>
</evidence>
<dbReference type="OrthoDB" id="406505at2759"/>
<accession>A0A168N7Q7</accession>
<proteinExistence type="predicted"/>
<dbReference type="PANTHER" id="PTHR31836">
    <property type="match status" value="1"/>
</dbReference>
<evidence type="ECO:0000259" key="3">
    <source>
        <dbReference type="Pfam" id="PF03330"/>
    </source>
</evidence>
<dbReference type="SUPFAM" id="SSF50685">
    <property type="entry name" value="Barwin-like endoglucanases"/>
    <property type="match status" value="1"/>
</dbReference>
<dbReference type="InterPro" id="IPR051477">
    <property type="entry name" value="Expansin_CellWall"/>
</dbReference>
<dbReference type="CDD" id="cd22191">
    <property type="entry name" value="DPBB_RlpA_EXP_N-like"/>
    <property type="match status" value="1"/>
</dbReference>
<dbReference type="InterPro" id="IPR036908">
    <property type="entry name" value="RlpA-like_sf"/>
</dbReference>
<keyword evidence="5" id="KW-1185">Reference proteome</keyword>
<dbReference type="OMA" id="REHPCGR"/>
<evidence type="ECO:0000313" key="4">
    <source>
        <dbReference type="EMBL" id="SAL99989.1"/>
    </source>
</evidence>
<dbReference type="Pfam" id="PF03330">
    <property type="entry name" value="DPBB_1"/>
    <property type="match status" value="1"/>
</dbReference>
<gene>
    <name evidence="4" type="primary">ABSGL_05645.1 scaffold 7188</name>
</gene>
<evidence type="ECO:0000256" key="2">
    <source>
        <dbReference type="SAM" id="SignalP"/>
    </source>
</evidence>
<dbReference type="InterPro" id="IPR009009">
    <property type="entry name" value="RlpA-like_DPBB"/>
</dbReference>
<protein>
    <recommendedName>
        <fullName evidence="3">RlpA-like protein double-psi beta-barrel domain-containing protein</fullName>
    </recommendedName>
</protein>
<sequence>MHLFCSLSASLILAVTALPRKKLFSGDGTYYNAGLGSCGVVSHDNQLIVALNAPQMMNGANPNVNKRCGTSIRVNGPKGSVTVKIVDTCPACRYGSLDLSPSAFEHIADLAKGRVPITWNFM</sequence>
<dbReference type="Proteomes" id="UP000078561">
    <property type="component" value="Unassembled WGS sequence"/>
</dbReference>
<dbReference type="Gene3D" id="2.40.40.10">
    <property type="entry name" value="RlpA-like domain"/>
    <property type="match status" value="1"/>
</dbReference>
<dbReference type="InParanoid" id="A0A168N7Q7"/>
<name>A0A168N7Q7_ABSGL</name>
<evidence type="ECO:0000256" key="1">
    <source>
        <dbReference type="ARBA" id="ARBA00022729"/>
    </source>
</evidence>